<keyword evidence="1" id="KW-0560">Oxidoreductase</keyword>
<evidence type="ECO:0000313" key="4">
    <source>
        <dbReference type="EMBL" id="TFK39512.1"/>
    </source>
</evidence>
<dbReference type="PANTHER" id="PTHR30466">
    <property type="entry name" value="FLAVIN REDUCTASE"/>
    <property type="match status" value="1"/>
</dbReference>
<feature type="region of interest" description="Disordered" evidence="2">
    <location>
        <begin position="1"/>
        <end position="28"/>
    </location>
</feature>
<feature type="compositionally biased region" description="Polar residues" evidence="2">
    <location>
        <begin position="17"/>
        <end position="28"/>
    </location>
</feature>
<dbReference type="AlphaFoldDB" id="A0A5C3M2W7"/>
<keyword evidence="5" id="KW-1185">Reference proteome</keyword>
<dbReference type="InterPro" id="IPR002563">
    <property type="entry name" value="Flavin_Rdtase-like_dom"/>
</dbReference>
<dbReference type="InterPro" id="IPR012349">
    <property type="entry name" value="Split_barrel_FMN-bd"/>
</dbReference>
<dbReference type="GO" id="GO:0042602">
    <property type="term" value="F:riboflavin reductase (NADPH) activity"/>
    <property type="evidence" value="ECO:0007669"/>
    <property type="project" value="TreeGrafter"/>
</dbReference>
<dbReference type="InterPro" id="IPR050268">
    <property type="entry name" value="NADH-dep_flavin_reductase"/>
</dbReference>
<dbReference type="Pfam" id="PF01613">
    <property type="entry name" value="Flavin_Reduct"/>
    <property type="match status" value="1"/>
</dbReference>
<dbReference type="STRING" id="68775.A0A5C3M2W7"/>
<gene>
    <name evidence="4" type="ORF">BDQ12DRAFT_58538</name>
</gene>
<dbReference type="SMART" id="SM00903">
    <property type="entry name" value="Flavin_Reduct"/>
    <property type="match status" value="1"/>
</dbReference>
<name>A0A5C3M2W7_9AGAR</name>
<accession>A0A5C3M2W7</accession>
<proteinExistence type="predicted"/>
<dbReference type="Gene3D" id="2.30.110.10">
    <property type="entry name" value="Electron Transport, Fmn-binding Protein, Chain A"/>
    <property type="match status" value="1"/>
</dbReference>
<organism evidence="4 5">
    <name type="scientific">Crucibulum laeve</name>
    <dbReference type="NCBI Taxonomy" id="68775"/>
    <lineage>
        <taxon>Eukaryota</taxon>
        <taxon>Fungi</taxon>
        <taxon>Dikarya</taxon>
        <taxon>Basidiomycota</taxon>
        <taxon>Agaricomycotina</taxon>
        <taxon>Agaricomycetes</taxon>
        <taxon>Agaricomycetidae</taxon>
        <taxon>Agaricales</taxon>
        <taxon>Agaricineae</taxon>
        <taxon>Nidulariaceae</taxon>
        <taxon>Crucibulum</taxon>
    </lineage>
</organism>
<dbReference type="PANTHER" id="PTHR30466:SF1">
    <property type="entry name" value="FMN REDUCTASE (NADH) RUTF"/>
    <property type="match status" value="1"/>
</dbReference>
<dbReference type="GO" id="GO:0010181">
    <property type="term" value="F:FMN binding"/>
    <property type="evidence" value="ECO:0007669"/>
    <property type="project" value="InterPro"/>
</dbReference>
<dbReference type="OrthoDB" id="2015405at2759"/>
<sequence length="240" mass="26435">MSRTTRTLGRNLRHVAQHSSYSTQQTSGSHVRDQLRCLLRETAQPVAVVTSFMPDSNKNAFHGATLSSFTSIAMDPYPLVTFALRIPSRMATSLSTSKPDEHSHMVVNVLSADQAEVAVKFSRPDLHREPFTNIPFSLTDEGLPVIGGSLGALSCKLVSKAIPLHDLDFLENGAWKGRGSLSPPALDEGVASELFIARVMRVEMLSVQEADQESPRTLPLLYHRRGFTRCVGIQPLKERN</sequence>
<dbReference type="SUPFAM" id="SSF50475">
    <property type="entry name" value="FMN-binding split barrel"/>
    <property type="match status" value="1"/>
</dbReference>
<evidence type="ECO:0000256" key="1">
    <source>
        <dbReference type="ARBA" id="ARBA00023002"/>
    </source>
</evidence>
<evidence type="ECO:0000259" key="3">
    <source>
        <dbReference type="SMART" id="SM00903"/>
    </source>
</evidence>
<feature type="domain" description="Flavin reductase like" evidence="3">
    <location>
        <begin position="39"/>
        <end position="229"/>
    </location>
</feature>
<dbReference type="EMBL" id="ML213599">
    <property type="protein sequence ID" value="TFK39512.1"/>
    <property type="molecule type" value="Genomic_DNA"/>
</dbReference>
<reference evidence="4 5" key="1">
    <citation type="journal article" date="2019" name="Nat. Ecol. Evol.">
        <title>Megaphylogeny resolves global patterns of mushroom evolution.</title>
        <authorList>
            <person name="Varga T."/>
            <person name="Krizsan K."/>
            <person name="Foldi C."/>
            <person name="Dima B."/>
            <person name="Sanchez-Garcia M."/>
            <person name="Sanchez-Ramirez S."/>
            <person name="Szollosi G.J."/>
            <person name="Szarkandi J.G."/>
            <person name="Papp V."/>
            <person name="Albert L."/>
            <person name="Andreopoulos W."/>
            <person name="Angelini C."/>
            <person name="Antonin V."/>
            <person name="Barry K.W."/>
            <person name="Bougher N.L."/>
            <person name="Buchanan P."/>
            <person name="Buyck B."/>
            <person name="Bense V."/>
            <person name="Catcheside P."/>
            <person name="Chovatia M."/>
            <person name="Cooper J."/>
            <person name="Damon W."/>
            <person name="Desjardin D."/>
            <person name="Finy P."/>
            <person name="Geml J."/>
            <person name="Haridas S."/>
            <person name="Hughes K."/>
            <person name="Justo A."/>
            <person name="Karasinski D."/>
            <person name="Kautmanova I."/>
            <person name="Kiss B."/>
            <person name="Kocsube S."/>
            <person name="Kotiranta H."/>
            <person name="LaButti K.M."/>
            <person name="Lechner B.E."/>
            <person name="Liimatainen K."/>
            <person name="Lipzen A."/>
            <person name="Lukacs Z."/>
            <person name="Mihaltcheva S."/>
            <person name="Morgado L.N."/>
            <person name="Niskanen T."/>
            <person name="Noordeloos M.E."/>
            <person name="Ohm R.A."/>
            <person name="Ortiz-Santana B."/>
            <person name="Ovrebo C."/>
            <person name="Racz N."/>
            <person name="Riley R."/>
            <person name="Savchenko A."/>
            <person name="Shiryaev A."/>
            <person name="Soop K."/>
            <person name="Spirin V."/>
            <person name="Szebenyi C."/>
            <person name="Tomsovsky M."/>
            <person name="Tulloss R.E."/>
            <person name="Uehling J."/>
            <person name="Grigoriev I.V."/>
            <person name="Vagvolgyi C."/>
            <person name="Papp T."/>
            <person name="Martin F.M."/>
            <person name="Miettinen O."/>
            <person name="Hibbett D.S."/>
            <person name="Nagy L.G."/>
        </authorList>
    </citation>
    <scope>NUCLEOTIDE SEQUENCE [LARGE SCALE GENOMIC DNA]</scope>
    <source>
        <strain evidence="4 5">CBS 166.37</strain>
    </source>
</reference>
<protein>
    <submittedName>
        <fullName evidence="4">Flavin reductase like domain-containing protein</fullName>
    </submittedName>
</protein>
<evidence type="ECO:0000256" key="2">
    <source>
        <dbReference type="SAM" id="MobiDB-lite"/>
    </source>
</evidence>
<evidence type="ECO:0000313" key="5">
    <source>
        <dbReference type="Proteomes" id="UP000308652"/>
    </source>
</evidence>
<dbReference type="Proteomes" id="UP000308652">
    <property type="component" value="Unassembled WGS sequence"/>
</dbReference>